<proteinExistence type="predicted"/>
<evidence type="ECO:0000313" key="4">
    <source>
        <dbReference type="Proteomes" id="UP001596189"/>
    </source>
</evidence>
<keyword evidence="2" id="KW-1133">Transmembrane helix</keyword>
<dbReference type="InterPro" id="IPR025445">
    <property type="entry name" value="DUF4191"/>
</dbReference>
<keyword evidence="4" id="KW-1185">Reference proteome</keyword>
<keyword evidence="2" id="KW-0472">Membrane</keyword>
<gene>
    <name evidence="3" type="ORF">ACFQDO_04800</name>
</gene>
<evidence type="ECO:0000256" key="1">
    <source>
        <dbReference type="SAM" id="MobiDB-lite"/>
    </source>
</evidence>
<dbReference type="Proteomes" id="UP001596189">
    <property type="component" value="Unassembled WGS sequence"/>
</dbReference>
<accession>A0ABW1JC73</accession>
<protein>
    <submittedName>
        <fullName evidence="3">DUF4191 domain-containing protein</fullName>
    </submittedName>
</protein>
<organism evidence="3 4">
    <name type="scientific">Angustibacter luteus</name>
    <dbReference type="NCBI Taxonomy" id="658456"/>
    <lineage>
        <taxon>Bacteria</taxon>
        <taxon>Bacillati</taxon>
        <taxon>Actinomycetota</taxon>
        <taxon>Actinomycetes</taxon>
        <taxon>Kineosporiales</taxon>
        <taxon>Kineosporiaceae</taxon>
    </lineage>
</organism>
<keyword evidence="2" id="KW-0812">Transmembrane</keyword>
<dbReference type="RefSeq" id="WP_345717279.1">
    <property type="nucleotide sequence ID" value="NZ_BAABFP010000005.1"/>
</dbReference>
<evidence type="ECO:0000313" key="3">
    <source>
        <dbReference type="EMBL" id="MFC6006444.1"/>
    </source>
</evidence>
<reference evidence="4" key="1">
    <citation type="journal article" date="2019" name="Int. J. Syst. Evol. Microbiol.">
        <title>The Global Catalogue of Microorganisms (GCM) 10K type strain sequencing project: providing services to taxonomists for standard genome sequencing and annotation.</title>
        <authorList>
            <consortium name="The Broad Institute Genomics Platform"/>
            <consortium name="The Broad Institute Genome Sequencing Center for Infectious Disease"/>
            <person name="Wu L."/>
            <person name="Ma J."/>
        </authorList>
    </citation>
    <scope>NUCLEOTIDE SEQUENCE [LARGE SCALE GENOMIC DNA]</scope>
    <source>
        <strain evidence="4">KACC 14249</strain>
    </source>
</reference>
<feature type="region of interest" description="Disordered" evidence="1">
    <location>
        <begin position="219"/>
        <end position="243"/>
    </location>
</feature>
<dbReference type="Pfam" id="PF13829">
    <property type="entry name" value="DUF4191"/>
    <property type="match status" value="1"/>
</dbReference>
<dbReference type="EMBL" id="JBHSRD010000002">
    <property type="protein sequence ID" value="MFC6006444.1"/>
    <property type="molecule type" value="Genomic_DNA"/>
</dbReference>
<comment type="caution">
    <text evidence="3">The sequence shown here is derived from an EMBL/GenBank/DDBJ whole genome shotgun (WGS) entry which is preliminary data.</text>
</comment>
<evidence type="ECO:0000256" key="2">
    <source>
        <dbReference type="SAM" id="Phobius"/>
    </source>
</evidence>
<sequence length="243" mass="26137">MARTTDSAAEPAKKQRFKRLRTIGAAFSQARTLDPAVVWWMLGAFVLVEAVFVVLGIVIGHTIYLSVLGVPMAVLAAGVIMVRRTERAAYGRLEGQVGGGGAALGALRKGWFRDEQPVAIEATKPGDMASAAMVFRAIGRPGVVLVLEGPAGRAQRLGDKERKRVSRVVPNVPVTLIRIGTGDDEVPVRKLVGKLNRMRPALSKDEVIAVNKRLRALGSTPLPVPKGIDPTRARPDRKGMRGR</sequence>
<feature type="compositionally biased region" description="Basic and acidic residues" evidence="1">
    <location>
        <begin position="229"/>
        <end position="243"/>
    </location>
</feature>
<name>A0ABW1JC73_9ACTN</name>
<feature type="transmembrane region" description="Helical" evidence="2">
    <location>
        <begin position="37"/>
        <end position="57"/>
    </location>
</feature>
<feature type="transmembrane region" description="Helical" evidence="2">
    <location>
        <begin position="63"/>
        <end position="82"/>
    </location>
</feature>